<evidence type="ECO:0000313" key="4">
    <source>
        <dbReference type="EMBL" id="SFH94154.1"/>
    </source>
</evidence>
<feature type="domain" description="Mop" evidence="3">
    <location>
        <begin position="67"/>
        <end position="132"/>
    </location>
</feature>
<dbReference type="AlphaFoldDB" id="A0A1I3E5A9"/>
<dbReference type="PROSITE" id="PS51866">
    <property type="entry name" value="MOP"/>
    <property type="match status" value="1"/>
</dbReference>
<proteinExistence type="predicted"/>
<dbReference type="OrthoDB" id="8719578at2"/>
<dbReference type="RefSeq" id="WP_090078911.1">
    <property type="nucleotide sequence ID" value="NZ_FOQT01000001.1"/>
</dbReference>
<dbReference type="Proteomes" id="UP000198931">
    <property type="component" value="Unassembled WGS sequence"/>
</dbReference>
<dbReference type="Gene3D" id="2.40.50.100">
    <property type="match status" value="1"/>
</dbReference>
<dbReference type="STRING" id="1125876.SAMN05443292_0886"/>
<evidence type="ECO:0000256" key="1">
    <source>
        <dbReference type="ARBA" id="ARBA00022505"/>
    </source>
</evidence>
<dbReference type="InterPro" id="IPR005116">
    <property type="entry name" value="Transp-assoc_OB_typ1"/>
</dbReference>
<protein>
    <submittedName>
        <fullName evidence="4">Molybdenum-pterin binding domain-containing protein</fullName>
    </submittedName>
</protein>
<dbReference type="SUPFAM" id="SSF50331">
    <property type="entry name" value="MOP-like"/>
    <property type="match status" value="1"/>
</dbReference>
<dbReference type="InterPro" id="IPR004606">
    <property type="entry name" value="Mop_domain"/>
</dbReference>
<sequence length="132" mass="14885">MNTFQGKITKIESSESLSLVQILVDDVLFKTILLETPETADYLKENQSVNLYFKETEVVLAKRNVDFISMQNKISGIISNIEKDVLLSKVEIKTEIGFVKSIITTFAVEQLQLKIGDKVTALIKTNEIMISE</sequence>
<dbReference type="GO" id="GO:0015689">
    <property type="term" value="P:molybdate ion transport"/>
    <property type="evidence" value="ECO:0007669"/>
    <property type="project" value="InterPro"/>
</dbReference>
<accession>A0A1I3E5A9</accession>
<dbReference type="Pfam" id="PF03459">
    <property type="entry name" value="TOBE"/>
    <property type="match status" value="1"/>
</dbReference>
<dbReference type="EMBL" id="FOQT01000001">
    <property type="protein sequence ID" value="SFH94154.1"/>
    <property type="molecule type" value="Genomic_DNA"/>
</dbReference>
<keyword evidence="5" id="KW-1185">Reference proteome</keyword>
<name>A0A1I3E5A9_9FLAO</name>
<organism evidence="4 5">
    <name type="scientific">Halpernia frigidisoli</name>
    <dbReference type="NCBI Taxonomy" id="1125876"/>
    <lineage>
        <taxon>Bacteria</taxon>
        <taxon>Pseudomonadati</taxon>
        <taxon>Bacteroidota</taxon>
        <taxon>Flavobacteriia</taxon>
        <taxon>Flavobacteriales</taxon>
        <taxon>Weeksellaceae</taxon>
        <taxon>Chryseobacterium group</taxon>
        <taxon>Halpernia</taxon>
    </lineage>
</organism>
<evidence type="ECO:0000313" key="5">
    <source>
        <dbReference type="Proteomes" id="UP000198931"/>
    </source>
</evidence>
<evidence type="ECO:0000259" key="3">
    <source>
        <dbReference type="PROSITE" id="PS51866"/>
    </source>
</evidence>
<gene>
    <name evidence="4" type="ORF">SAMN05443292_0886</name>
</gene>
<keyword evidence="1 2" id="KW-0500">Molybdenum</keyword>
<reference evidence="4 5" key="1">
    <citation type="submission" date="2016-10" db="EMBL/GenBank/DDBJ databases">
        <authorList>
            <person name="de Groot N.N."/>
        </authorList>
    </citation>
    <scope>NUCLEOTIDE SEQUENCE [LARGE SCALE GENOMIC DNA]</scope>
    <source>
        <strain evidence="4 5">DSM 26000</strain>
    </source>
</reference>
<dbReference type="InterPro" id="IPR008995">
    <property type="entry name" value="Mo/tungstate-bd_C_term_dom"/>
</dbReference>
<evidence type="ECO:0000256" key="2">
    <source>
        <dbReference type="PROSITE-ProRule" id="PRU01213"/>
    </source>
</evidence>